<name>A0A2M8D9W4_9BACT</name>
<feature type="transmembrane region" description="Helical" evidence="1">
    <location>
        <begin position="6"/>
        <end position="26"/>
    </location>
</feature>
<evidence type="ECO:0000313" key="3">
    <source>
        <dbReference type="Proteomes" id="UP000229236"/>
    </source>
</evidence>
<accession>A0A2M8D9W4</accession>
<organism evidence="2 3">
    <name type="scientific">Candidatus Yonathbacteria bacterium CG_4_9_14_0_8_um_filter_46_47</name>
    <dbReference type="NCBI Taxonomy" id="1975106"/>
    <lineage>
        <taxon>Bacteria</taxon>
        <taxon>Candidatus Yonathiibacteriota</taxon>
    </lineage>
</organism>
<proteinExistence type="predicted"/>
<gene>
    <name evidence="2" type="ORF">CO088_00425</name>
</gene>
<evidence type="ECO:0000313" key="2">
    <source>
        <dbReference type="EMBL" id="PJB83956.1"/>
    </source>
</evidence>
<dbReference type="EMBL" id="PFTM01000013">
    <property type="protein sequence ID" value="PJB83956.1"/>
    <property type="molecule type" value="Genomic_DNA"/>
</dbReference>
<evidence type="ECO:0000256" key="1">
    <source>
        <dbReference type="SAM" id="Phobius"/>
    </source>
</evidence>
<keyword evidence="1" id="KW-0472">Membrane</keyword>
<feature type="transmembrane region" description="Helical" evidence="1">
    <location>
        <begin position="124"/>
        <end position="145"/>
    </location>
</feature>
<dbReference type="Proteomes" id="UP000229236">
    <property type="component" value="Unassembled WGS sequence"/>
</dbReference>
<feature type="transmembrane region" description="Helical" evidence="1">
    <location>
        <begin position="53"/>
        <end position="73"/>
    </location>
</feature>
<dbReference type="AlphaFoldDB" id="A0A2M8D9W4"/>
<feature type="transmembrane region" description="Helical" evidence="1">
    <location>
        <begin position="93"/>
        <end position="112"/>
    </location>
</feature>
<protein>
    <submittedName>
        <fullName evidence="2">Uncharacterized protein</fullName>
    </submittedName>
</protein>
<comment type="caution">
    <text evidence="2">The sequence shown here is derived from an EMBL/GenBank/DDBJ whole genome shotgun (WGS) entry which is preliminary data.</text>
</comment>
<keyword evidence="1" id="KW-1133">Transmembrane helix</keyword>
<sequence length="146" mass="16735">MIELKIVILVLYTAFILLYVRTVTAGRTLARIRARRIGDINEEYFLQRHRRSAIGALVSIVLCIVLIEGLVSIERVFHKGERVQEIGDQLLCFHLFCAGVFLVTLYFAFRPYTGLKAPLVHRRFAYANLVSAVFVFPTGLSMLWLF</sequence>
<keyword evidence="1" id="KW-0812">Transmembrane</keyword>
<reference evidence="3" key="1">
    <citation type="submission" date="2017-09" db="EMBL/GenBank/DDBJ databases">
        <title>Depth-based differentiation of microbial function through sediment-hosted aquifers and enrichment of novel symbionts in the deep terrestrial subsurface.</title>
        <authorList>
            <person name="Probst A.J."/>
            <person name="Ladd B."/>
            <person name="Jarett J.K."/>
            <person name="Geller-Mcgrath D.E."/>
            <person name="Sieber C.M.K."/>
            <person name="Emerson J.B."/>
            <person name="Anantharaman K."/>
            <person name="Thomas B.C."/>
            <person name="Malmstrom R."/>
            <person name="Stieglmeier M."/>
            <person name="Klingl A."/>
            <person name="Woyke T."/>
            <person name="Ryan C.M."/>
            <person name="Banfield J.F."/>
        </authorList>
    </citation>
    <scope>NUCLEOTIDE SEQUENCE [LARGE SCALE GENOMIC DNA]</scope>
</reference>